<keyword evidence="3 5" id="KW-1133">Transmembrane helix</keyword>
<dbReference type="InterPro" id="IPR050307">
    <property type="entry name" value="Sterol_Desaturase_Related"/>
</dbReference>
<dbReference type="PANTHER" id="PTHR11863">
    <property type="entry name" value="STEROL DESATURASE"/>
    <property type="match status" value="1"/>
</dbReference>
<dbReference type="GO" id="GO:0008610">
    <property type="term" value="P:lipid biosynthetic process"/>
    <property type="evidence" value="ECO:0007669"/>
    <property type="project" value="InterPro"/>
</dbReference>
<accession>A0A7S0NUI1</accession>
<proteinExistence type="predicted"/>
<evidence type="ECO:0000256" key="5">
    <source>
        <dbReference type="SAM" id="Phobius"/>
    </source>
</evidence>
<sequence length="302" mass="34389">MGELGHTFSLFFFVGAGNSSALGAGAAPARCPGTERWGGWPSPVGLTLGILAAFAAQVLVIVYHYARLRWTSTRRVQLQFRPYDFLEGAKSHLSNPGGILMMVGYLCVSWMLDIMPCSYYSFQDGVRWWMVFAQITCQDFLMFLLHYFEHKGPLGAGFYKVSHKPHHRFVNPRLFDAFDGSVPDTFCMILVPLALTAQLLHANVWEYMLFGSLWSAWLCLIHSEVHHPWDGAFRILGLGTAADHHVHHRTFIFNYGHTMTWWDRLAGTYKHPEEVRHFNKSRATMKLGGSNYKVPDHTFESE</sequence>
<evidence type="ECO:0000256" key="2">
    <source>
        <dbReference type="ARBA" id="ARBA00022692"/>
    </source>
</evidence>
<name>A0A7S0NUI1_9EUKA</name>
<gene>
    <name evidence="7" type="ORF">CLEP1334_LOCUS10672</name>
</gene>
<comment type="subcellular location">
    <subcellularLocation>
        <location evidence="1">Membrane</location>
    </subcellularLocation>
</comment>
<feature type="transmembrane region" description="Helical" evidence="5">
    <location>
        <begin position="47"/>
        <end position="66"/>
    </location>
</feature>
<dbReference type="GO" id="GO:0005506">
    <property type="term" value="F:iron ion binding"/>
    <property type="evidence" value="ECO:0007669"/>
    <property type="project" value="InterPro"/>
</dbReference>
<organism evidence="7">
    <name type="scientific">Calcidiscus leptoporus</name>
    <dbReference type="NCBI Taxonomy" id="127549"/>
    <lineage>
        <taxon>Eukaryota</taxon>
        <taxon>Haptista</taxon>
        <taxon>Haptophyta</taxon>
        <taxon>Prymnesiophyceae</taxon>
        <taxon>Coccolithales</taxon>
        <taxon>Calcidiscaceae</taxon>
        <taxon>Calcidiscus</taxon>
    </lineage>
</organism>
<dbReference type="InterPro" id="IPR006694">
    <property type="entry name" value="Fatty_acid_hydroxylase"/>
</dbReference>
<evidence type="ECO:0000256" key="1">
    <source>
        <dbReference type="ARBA" id="ARBA00004370"/>
    </source>
</evidence>
<keyword evidence="4 5" id="KW-0472">Membrane</keyword>
<keyword evidence="2 5" id="KW-0812">Transmembrane</keyword>
<dbReference type="EMBL" id="HBER01021201">
    <property type="protein sequence ID" value="CAD8535392.1"/>
    <property type="molecule type" value="Transcribed_RNA"/>
</dbReference>
<feature type="domain" description="Fatty acid hydroxylase" evidence="6">
    <location>
        <begin position="134"/>
        <end position="268"/>
    </location>
</feature>
<evidence type="ECO:0000259" key="6">
    <source>
        <dbReference type="Pfam" id="PF04116"/>
    </source>
</evidence>
<evidence type="ECO:0000256" key="4">
    <source>
        <dbReference type="ARBA" id="ARBA00023136"/>
    </source>
</evidence>
<evidence type="ECO:0000313" key="7">
    <source>
        <dbReference type="EMBL" id="CAD8535392.1"/>
    </source>
</evidence>
<dbReference type="GO" id="GO:0016020">
    <property type="term" value="C:membrane"/>
    <property type="evidence" value="ECO:0007669"/>
    <property type="project" value="UniProtKB-SubCell"/>
</dbReference>
<dbReference type="GO" id="GO:0016491">
    <property type="term" value="F:oxidoreductase activity"/>
    <property type="evidence" value="ECO:0007669"/>
    <property type="project" value="InterPro"/>
</dbReference>
<evidence type="ECO:0000256" key="3">
    <source>
        <dbReference type="ARBA" id="ARBA00022989"/>
    </source>
</evidence>
<dbReference type="Pfam" id="PF04116">
    <property type="entry name" value="FA_hydroxylase"/>
    <property type="match status" value="1"/>
</dbReference>
<feature type="transmembrane region" description="Helical" evidence="5">
    <location>
        <begin position="99"/>
        <end position="122"/>
    </location>
</feature>
<reference evidence="7" key="1">
    <citation type="submission" date="2021-01" db="EMBL/GenBank/DDBJ databases">
        <authorList>
            <person name="Corre E."/>
            <person name="Pelletier E."/>
            <person name="Niang G."/>
            <person name="Scheremetjew M."/>
            <person name="Finn R."/>
            <person name="Kale V."/>
            <person name="Holt S."/>
            <person name="Cochrane G."/>
            <person name="Meng A."/>
            <person name="Brown T."/>
            <person name="Cohen L."/>
        </authorList>
    </citation>
    <scope>NUCLEOTIDE SEQUENCE</scope>
    <source>
        <strain evidence="7">RCC1130</strain>
    </source>
</reference>
<dbReference type="AlphaFoldDB" id="A0A7S0NUI1"/>
<protein>
    <recommendedName>
        <fullName evidence="6">Fatty acid hydroxylase domain-containing protein</fullName>
    </recommendedName>
</protein>